<dbReference type="Proteomes" id="UP000190044">
    <property type="component" value="Unassembled WGS sequence"/>
</dbReference>
<protein>
    <submittedName>
        <fullName evidence="1">Uncharacterized protein</fullName>
    </submittedName>
</protein>
<gene>
    <name evidence="1" type="ORF">SAMN06295937_101170</name>
</gene>
<sequence length="145" mass="16555">MIISRIYKSLVRHVSDMIEELNASGAFGITYHVWEARGEEDKLPKNILLGVDGFNFHENSGLWIVRFSISLSSYQDTLLLREAEILDGIHAWFGEKQRVPLRDPETGDEDNQLVVTDFEIAPMAQTMLRNYRTASIELKRTANDG</sequence>
<dbReference type="RefSeq" id="WP_079638675.1">
    <property type="nucleotide sequence ID" value="NZ_FUYP01000011.1"/>
</dbReference>
<proteinExistence type="predicted"/>
<evidence type="ECO:0000313" key="2">
    <source>
        <dbReference type="Proteomes" id="UP000190044"/>
    </source>
</evidence>
<dbReference type="EMBL" id="FUYP01000011">
    <property type="protein sequence ID" value="SKB62330.1"/>
    <property type="molecule type" value="Genomic_DNA"/>
</dbReference>
<evidence type="ECO:0000313" key="1">
    <source>
        <dbReference type="EMBL" id="SKB62330.1"/>
    </source>
</evidence>
<organism evidence="1 2">
    <name type="scientific">Sphingopyxis flava</name>
    <dbReference type="NCBI Taxonomy" id="1507287"/>
    <lineage>
        <taxon>Bacteria</taxon>
        <taxon>Pseudomonadati</taxon>
        <taxon>Pseudomonadota</taxon>
        <taxon>Alphaproteobacteria</taxon>
        <taxon>Sphingomonadales</taxon>
        <taxon>Sphingomonadaceae</taxon>
        <taxon>Sphingopyxis</taxon>
    </lineage>
</organism>
<dbReference type="OrthoDB" id="370098at2"/>
<name>A0A1T5CT15_9SPHN</name>
<accession>A0A1T5CT15</accession>
<dbReference type="AlphaFoldDB" id="A0A1T5CT15"/>
<keyword evidence="2" id="KW-1185">Reference proteome</keyword>
<reference evidence="2" key="1">
    <citation type="submission" date="2017-02" db="EMBL/GenBank/DDBJ databases">
        <authorList>
            <person name="Varghese N."/>
            <person name="Submissions S."/>
        </authorList>
    </citation>
    <scope>NUCLEOTIDE SEQUENCE [LARGE SCALE GENOMIC DNA]</scope>
    <source>
        <strain evidence="2">R11H</strain>
    </source>
</reference>